<dbReference type="PANTHER" id="PTHR22794:SF2">
    <property type="entry name" value="THAP DOMAIN-CONTAINING PROTEIN 11"/>
    <property type="match status" value="1"/>
</dbReference>
<evidence type="ECO:0000313" key="2">
    <source>
        <dbReference type="EMBL" id="KAK4665821.1"/>
    </source>
</evidence>
<evidence type="ECO:0000313" key="3">
    <source>
        <dbReference type="Proteomes" id="UP001326199"/>
    </source>
</evidence>
<gene>
    <name evidence="2" type="ORF">QC763_409340</name>
</gene>
<feature type="compositionally biased region" description="Gly residues" evidence="1">
    <location>
        <begin position="607"/>
        <end position="621"/>
    </location>
</feature>
<dbReference type="RefSeq" id="XP_062765787.1">
    <property type="nucleotide sequence ID" value="XM_062912561.1"/>
</dbReference>
<dbReference type="PANTHER" id="PTHR22794">
    <property type="entry name" value="THAP DOMAIN PROTEIN 11"/>
    <property type="match status" value="1"/>
</dbReference>
<protein>
    <submittedName>
        <fullName evidence="2">Uncharacterized protein</fullName>
    </submittedName>
</protein>
<proteinExistence type="predicted"/>
<keyword evidence="3" id="KW-1185">Reference proteome</keyword>
<feature type="compositionally biased region" description="Acidic residues" evidence="1">
    <location>
        <begin position="182"/>
        <end position="196"/>
    </location>
</feature>
<sequence length="655" mass="68260">MARENNEAPGAGQSKRPSMIHFDSSDQTQQHTAVQPHHRVKSQKHIVGGGSRLHARVPSSKGLHKHHGGATASTTKLNNHHRQHGSGSISPDKDGEGLTLVSKRHHHRRATSELKLTGDATTSSNHIQKNVSQTNLKRNRSQADVGKKSKSTTSLHRHTVSNPNVNKLKSSRGGSKVHFNLGDDEQEDDSQDDGEWVDASTSASPLLSRRGSTIGGNGQPTNPNPPPPPPTNEIQNKQLPTVVASPPSPTSHRDIASKQQAPPESGSGLHSADSSFTRNATLANTITSRILSRAPSQGAAPKMSTEIAVAPRPPAPRLPSAPPTRPGSSQRMSPGEASLMQLAGGVGPRLGSSGRAELLTSRFVGGSSQEPGSGIAADSFIIAAAANKEGVSRAALGSKADAGIPRRPRSMGSLSHAHEQLNGGRYDQQQHTDDEEGVQHQSNGARTRRNGNGYVVPRDMNRTQQKLNLQRASSGLEPTASGQAMVPVGGGGAPSLLMGAAGGGGGVASNYGTANPKHGKILEKTGMQYLSVRRHQNPIARSVARIWQLPGMEIKAQRIPPPSRAASTRRGDLGRLAVEAGGTRPPSRAASGLRVGESAASSLGTDDGLGGGNGGGGGKGRLSGASLVDGGNDAATRAQLEMMWNQSMDLSASQE</sequence>
<feature type="region of interest" description="Disordered" evidence="1">
    <location>
        <begin position="1"/>
        <end position="276"/>
    </location>
</feature>
<feature type="region of interest" description="Disordered" evidence="1">
    <location>
        <begin position="558"/>
        <end position="630"/>
    </location>
</feature>
<accession>A0ABR0HCM7</accession>
<feature type="compositionally biased region" description="Pro residues" evidence="1">
    <location>
        <begin position="311"/>
        <end position="325"/>
    </location>
</feature>
<dbReference type="EMBL" id="JAFFHB010000005">
    <property type="protein sequence ID" value="KAK4665821.1"/>
    <property type="molecule type" value="Genomic_DNA"/>
</dbReference>
<reference evidence="2 3" key="1">
    <citation type="journal article" date="2023" name="bioRxiv">
        <title>High-quality genome assemblies of four members of thePodospora anserinaspecies complex.</title>
        <authorList>
            <person name="Ament-Velasquez S.L."/>
            <person name="Vogan A.A."/>
            <person name="Wallerman O."/>
            <person name="Hartmann F."/>
            <person name="Gautier V."/>
            <person name="Silar P."/>
            <person name="Giraud T."/>
            <person name="Johannesson H."/>
        </authorList>
    </citation>
    <scope>NUCLEOTIDE SEQUENCE [LARGE SCALE GENOMIC DNA]</scope>
    <source>
        <strain evidence="2 3">CBS 411.78</strain>
    </source>
</reference>
<organism evidence="2 3">
    <name type="scientific">Podospora pseudopauciseta</name>
    <dbReference type="NCBI Taxonomy" id="2093780"/>
    <lineage>
        <taxon>Eukaryota</taxon>
        <taxon>Fungi</taxon>
        <taxon>Dikarya</taxon>
        <taxon>Ascomycota</taxon>
        <taxon>Pezizomycotina</taxon>
        <taxon>Sordariomycetes</taxon>
        <taxon>Sordariomycetidae</taxon>
        <taxon>Sordariales</taxon>
        <taxon>Podosporaceae</taxon>
        <taxon>Podospora</taxon>
    </lineage>
</organism>
<feature type="region of interest" description="Disordered" evidence="1">
    <location>
        <begin position="292"/>
        <end position="334"/>
    </location>
</feature>
<name>A0ABR0HCM7_9PEZI</name>
<comment type="caution">
    <text evidence="2">The sequence shown here is derived from an EMBL/GenBank/DDBJ whole genome shotgun (WGS) entry which is preliminary data.</text>
</comment>
<feature type="compositionally biased region" description="Pro residues" evidence="1">
    <location>
        <begin position="222"/>
        <end position="231"/>
    </location>
</feature>
<dbReference type="GeneID" id="87932904"/>
<evidence type="ECO:0000256" key="1">
    <source>
        <dbReference type="SAM" id="MobiDB-lite"/>
    </source>
</evidence>
<dbReference type="Proteomes" id="UP001326199">
    <property type="component" value="Unassembled WGS sequence"/>
</dbReference>
<feature type="region of interest" description="Disordered" evidence="1">
    <location>
        <begin position="393"/>
        <end position="457"/>
    </location>
</feature>
<feature type="compositionally biased region" description="Polar residues" evidence="1">
    <location>
        <begin position="119"/>
        <end position="136"/>
    </location>
</feature>